<evidence type="ECO:0000256" key="1">
    <source>
        <dbReference type="ARBA" id="ARBA00022729"/>
    </source>
</evidence>
<evidence type="ECO:0000259" key="4">
    <source>
        <dbReference type="PROSITE" id="PS50222"/>
    </source>
</evidence>
<comment type="caution">
    <text evidence="5">The sequence shown here is derived from an EMBL/GenBank/DDBJ whole genome shotgun (WGS) entry which is preliminary data.</text>
</comment>
<gene>
    <name evidence="5" type="primary">NCL1_33989</name>
    <name evidence="5" type="ORF">TNCT_640511</name>
</gene>
<reference evidence="5" key="1">
    <citation type="submission" date="2020-07" db="EMBL/GenBank/DDBJ databases">
        <title>Multicomponent nature underlies the extraordinary mechanical properties of spider dragline silk.</title>
        <authorList>
            <person name="Kono N."/>
            <person name="Nakamura H."/>
            <person name="Mori M."/>
            <person name="Yoshida Y."/>
            <person name="Ohtoshi R."/>
            <person name="Malay A.D."/>
            <person name="Moran D.A.P."/>
            <person name="Tomita M."/>
            <person name="Numata K."/>
            <person name="Arakawa K."/>
        </authorList>
    </citation>
    <scope>NUCLEOTIDE SEQUENCE</scope>
</reference>
<dbReference type="InterPro" id="IPR011992">
    <property type="entry name" value="EF-hand-dom_pair"/>
</dbReference>
<dbReference type="PROSITE" id="PS00018">
    <property type="entry name" value="EF_HAND_1"/>
    <property type="match status" value="1"/>
</dbReference>
<keyword evidence="6" id="KW-1185">Reference proteome</keyword>
<keyword evidence="2" id="KW-0677">Repeat</keyword>
<accession>A0A8X6F030</accession>
<dbReference type="InterPro" id="IPR018247">
    <property type="entry name" value="EF_Hand_1_Ca_BS"/>
</dbReference>
<dbReference type="OrthoDB" id="289247at2759"/>
<keyword evidence="3" id="KW-0106">Calcium</keyword>
<dbReference type="GO" id="GO:0005509">
    <property type="term" value="F:calcium ion binding"/>
    <property type="evidence" value="ECO:0007669"/>
    <property type="project" value="InterPro"/>
</dbReference>
<dbReference type="Gene3D" id="1.10.238.10">
    <property type="entry name" value="EF-hand"/>
    <property type="match status" value="1"/>
</dbReference>
<dbReference type="PANTHER" id="PTHR23104">
    <property type="entry name" value="MULTIPLE COAGULATION FACTOR DEFICIENCY PROTEIN 2 NEURAL STEM CELL DERIVED NEURONAL SURVIVAL PROTEIN"/>
    <property type="match status" value="1"/>
</dbReference>
<dbReference type="SUPFAM" id="SSF47473">
    <property type="entry name" value="EF-hand"/>
    <property type="match status" value="1"/>
</dbReference>
<evidence type="ECO:0000256" key="3">
    <source>
        <dbReference type="ARBA" id="ARBA00022837"/>
    </source>
</evidence>
<proteinExistence type="predicted"/>
<dbReference type="Proteomes" id="UP000887116">
    <property type="component" value="Unassembled WGS sequence"/>
</dbReference>
<evidence type="ECO:0000313" key="6">
    <source>
        <dbReference type="Proteomes" id="UP000887116"/>
    </source>
</evidence>
<protein>
    <recommendedName>
        <fullName evidence="4">EF-hand domain-containing protein</fullName>
    </recommendedName>
</protein>
<dbReference type="PROSITE" id="PS50222">
    <property type="entry name" value="EF_HAND_2"/>
    <property type="match status" value="1"/>
</dbReference>
<keyword evidence="1" id="KW-0732">Signal</keyword>
<feature type="domain" description="EF-hand" evidence="4">
    <location>
        <begin position="23"/>
        <end position="58"/>
    </location>
</feature>
<dbReference type="InterPro" id="IPR052110">
    <property type="entry name" value="MCFD2-like"/>
</dbReference>
<evidence type="ECO:0000313" key="5">
    <source>
        <dbReference type="EMBL" id="GFQ65771.1"/>
    </source>
</evidence>
<dbReference type="AlphaFoldDB" id="A0A8X6F030"/>
<name>A0A8X6F030_TRICU</name>
<evidence type="ECO:0000256" key="2">
    <source>
        <dbReference type="ARBA" id="ARBA00022737"/>
    </source>
</evidence>
<dbReference type="EMBL" id="BMAO01000286">
    <property type="protein sequence ID" value="GFQ65771.1"/>
    <property type="molecule type" value="Genomic_DNA"/>
</dbReference>
<sequence length="96" mass="10905">MSVCHIKEDVKSVMKLRETGEMSQSEMTFYMIRMHDFDDNGGLDGIELRTVFSHSLEHLSDPEMHAVSIESLIDDVLTFDDDGNGIVDYGELHRNA</sequence>
<dbReference type="PANTHER" id="PTHR23104:SF17">
    <property type="entry name" value="EF-HAND DOMAIN-CONTAINING PROTEIN"/>
    <property type="match status" value="1"/>
</dbReference>
<dbReference type="InterPro" id="IPR002048">
    <property type="entry name" value="EF_hand_dom"/>
</dbReference>
<organism evidence="5 6">
    <name type="scientific">Trichonephila clavata</name>
    <name type="common">Joro spider</name>
    <name type="synonym">Nephila clavata</name>
    <dbReference type="NCBI Taxonomy" id="2740835"/>
    <lineage>
        <taxon>Eukaryota</taxon>
        <taxon>Metazoa</taxon>
        <taxon>Ecdysozoa</taxon>
        <taxon>Arthropoda</taxon>
        <taxon>Chelicerata</taxon>
        <taxon>Arachnida</taxon>
        <taxon>Araneae</taxon>
        <taxon>Araneomorphae</taxon>
        <taxon>Entelegynae</taxon>
        <taxon>Araneoidea</taxon>
        <taxon>Nephilidae</taxon>
        <taxon>Trichonephila</taxon>
    </lineage>
</organism>